<gene>
    <name evidence="1" type="ORF">RM445_27180</name>
</gene>
<evidence type="ECO:0000313" key="1">
    <source>
        <dbReference type="EMBL" id="MDT0353201.1"/>
    </source>
</evidence>
<dbReference type="RefSeq" id="WP_311559717.1">
    <property type="nucleotide sequence ID" value="NZ_JAVREJ010000027.1"/>
</dbReference>
<dbReference type="Gene3D" id="3.30.450.20">
    <property type="entry name" value="PAS domain"/>
    <property type="match status" value="1"/>
</dbReference>
<dbReference type="CDD" id="cd12913">
    <property type="entry name" value="PDC1_MCP_like"/>
    <property type="match status" value="1"/>
</dbReference>
<evidence type="ECO:0008006" key="3">
    <source>
        <dbReference type="Google" id="ProtNLM"/>
    </source>
</evidence>
<organism evidence="1 2">
    <name type="scientific">Pseudonocardia charpentierae</name>
    <dbReference type="NCBI Taxonomy" id="3075545"/>
    <lineage>
        <taxon>Bacteria</taxon>
        <taxon>Bacillati</taxon>
        <taxon>Actinomycetota</taxon>
        <taxon>Actinomycetes</taxon>
        <taxon>Pseudonocardiales</taxon>
        <taxon>Pseudonocardiaceae</taxon>
        <taxon>Pseudonocardia</taxon>
    </lineage>
</organism>
<proteinExistence type="predicted"/>
<sequence length="255" mass="27691">MPTTSAPTVAELADRVVALCETTFAAVDGLRGVADQLLLPFTQGASLAAADVAPIDGPVRQVLDVPRSPLVGAGLVVAPDVLVDARHWMQWWTRDDDGQPQQLQPELDAEEESFWDYTVLPWFTVPRETGHRHVTGPYVDWLCTQEYTLTFTVPVFGTHPERGRCHLGVVGADIVASWLERRLLPLLHRMDGPVALVNAEGRVVVANRPALVTGAVLRQADVPALWRRGPDDATSGGATLHRLSDLPLGVLVLAQ</sequence>
<accession>A0ABU2NGW7</accession>
<keyword evidence="2" id="KW-1185">Reference proteome</keyword>
<name>A0ABU2NGW7_9PSEU</name>
<comment type="caution">
    <text evidence="1">The sequence shown here is derived from an EMBL/GenBank/DDBJ whole genome shotgun (WGS) entry which is preliminary data.</text>
</comment>
<reference evidence="2" key="1">
    <citation type="submission" date="2023-07" db="EMBL/GenBank/DDBJ databases">
        <title>30 novel species of actinomycetes from the DSMZ collection.</title>
        <authorList>
            <person name="Nouioui I."/>
        </authorList>
    </citation>
    <scope>NUCLEOTIDE SEQUENCE [LARGE SCALE GENOMIC DNA]</scope>
    <source>
        <strain evidence="2">DSM 45834</strain>
    </source>
</reference>
<dbReference type="Proteomes" id="UP001183202">
    <property type="component" value="Unassembled WGS sequence"/>
</dbReference>
<dbReference type="EMBL" id="JAVREJ010000027">
    <property type="protein sequence ID" value="MDT0353201.1"/>
    <property type="molecule type" value="Genomic_DNA"/>
</dbReference>
<protein>
    <recommendedName>
        <fullName evidence="3">Cache domain-containing protein</fullName>
    </recommendedName>
</protein>
<evidence type="ECO:0000313" key="2">
    <source>
        <dbReference type="Proteomes" id="UP001183202"/>
    </source>
</evidence>